<feature type="compositionally biased region" description="Basic and acidic residues" evidence="1">
    <location>
        <begin position="37"/>
        <end position="52"/>
    </location>
</feature>
<accession>A0AA37FQG8</accession>
<proteinExistence type="predicted"/>
<dbReference type="EMBL" id="BPMT01000026">
    <property type="protein sequence ID" value="GIZ94940.1"/>
    <property type="molecule type" value="Genomic_DNA"/>
</dbReference>
<dbReference type="AlphaFoldDB" id="A0AA37FQG8"/>
<name>A0AA37FQG8_AQUAC</name>
<comment type="caution">
    <text evidence="2">The sequence shown here is derived from an EMBL/GenBank/DDBJ whole genome shotgun (WGS) entry which is preliminary data.</text>
</comment>
<feature type="region of interest" description="Disordered" evidence="1">
    <location>
        <begin position="27"/>
        <end position="59"/>
    </location>
</feature>
<evidence type="ECO:0000313" key="2">
    <source>
        <dbReference type="EMBL" id="GIZ90569.1"/>
    </source>
</evidence>
<organism evidence="2 4">
    <name type="scientific">Aquipseudomonas alcaligenes</name>
    <name type="common">Pseudomonas alcaligenes</name>
    <dbReference type="NCBI Taxonomy" id="43263"/>
    <lineage>
        <taxon>Bacteria</taxon>
        <taxon>Pseudomonadati</taxon>
        <taxon>Pseudomonadota</taxon>
        <taxon>Gammaproteobacteria</taxon>
        <taxon>Pseudomonadales</taxon>
        <taxon>Pseudomonadaceae</taxon>
        <taxon>Aquipseudomonas</taxon>
    </lineage>
</organism>
<evidence type="ECO:0000256" key="1">
    <source>
        <dbReference type="SAM" id="MobiDB-lite"/>
    </source>
</evidence>
<reference evidence="2 5" key="1">
    <citation type="submission" date="2021-07" db="EMBL/GenBank/DDBJ databases">
        <title>Whole genome sequencing of carbapenem-resistant Pseudomonas spp. isolated in Japan.</title>
        <authorList>
            <person name="Suzuki M."/>
            <person name="Maehana S."/>
            <person name="Kitasato H."/>
        </authorList>
    </citation>
    <scope>NUCLEOTIDE SEQUENCE</scope>
    <source>
        <strain evidence="2">KAM435</strain>
        <strain evidence="3 5">KAM436</strain>
    </source>
</reference>
<protein>
    <submittedName>
        <fullName evidence="2">Uncharacterized protein</fullName>
    </submittedName>
</protein>
<evidence type="ECO:0000313" key="3">
    <source>
        <dbReference type="EMBL" id="GIZ94940.1"/>
    </source>
</evidence>
<sequence>MLNPRVNPPRGVGENYVFQPAARLWPASKQIKRKQRGSNEQRHEKQISDPSRHSYGLGQ</sequence>
<dbReference type="Proteomes" id="UP000887212">
    <property type="component" value="Unassembled WGS sequence"/>
</dbReference>
<dbReference type="EMBL" id="BPMS01000028">
    <property type="protein sequence ID" value="GIZ90569.1"/>
    <property type="molecule type" value="Genomic_DNA"/>
</dbReference>
<evidence type="ECO:0000313" key="4">
    <source>
        <dbReference type="Proteomes" id="UP000887212"/>
    </source>
</evidence>
<dbReference type="Proteomes" id="UP000887228">
    <property type="component" value="Unassembled WGS sequence"/>
</dbReference>
<gene>
    <name evidence="2" type="ORF">KAM435_38960</name>
    <name evidence="3" type="ORF">KAM436_39080</name>
</gene>
<evidence type="ECO:0000313" key="5">
    <source>
        <dbReference type="Proteomes" id="UP000887228"/>
    </source>
</evidence>